<feature type="non-terminal residue" evidence="1">
    <location>
        <position position="149"/>
    </location>
</feature>
<protein>
    <submittedName>
        <fullName evidence="1">Uncharacterized protein</fullName>
    </submittedName>
</protein>
<sequence length="149" mass="17105">MSLILNRGKSTQYIFPSSFSVDPPPWSKRLSEMERAYKHGSVITGDEKVQSRPLRVWGTLFKSNRPAFAEALDEMNAACYRKDQTFHATEHWTNRYLILDSIANFTYTPLVTLLAADVEALFRITDPFWYYDNESSNIQNGRVTGNLTS</sequence>
<accession>X1FJQ5</accession>
<organism evidence="1">
    <name type="scientific">marine sediment metagenome</name>
    <dbReference type="NCBI Taxonomy" id="412755"/>
    <lineage>
        <taxon>unclassified sequences</taxon>
        <taxon>metagenomes</taxon>
        <taxon>ecological metagenomes</taxon>
    </lineage>
</organism>
<proteinExistence type="predicted"/>
<name>X1FJQ5_9ZZZZ</name>
<reference evidence="1" key="1">
    <citation type="journal article" date="2014" name="Front. Microbiol.">
        <title>High frequency of phylogenetically diverse reductive dehalogenase-homologous genes in deep subseafloor sedimentary metagenomes.</title>
        <authorList>
            <person name="Kawai M."/>
            <person name="Futagami T."/>
            <person name="Toyoda A."/>
            <person name="Takaki Y."/>
            <person name="Nishi S."/>
            <person name="Hori S."/>
            <person name="Arai W."/>
            <person name="Tsubouchi T."/>
            <person name="Morono Y."/>
            <person name="Uchiyama I."/>
            <person name="Ito T."/>
            <person name="Fujiyama A."/>
            <person name="Inagaki F."/>
            <person name="Takami H."/>
        </authorList>
    </citation>
    <scope>NUCLEOTIDE SEQUENCE</scope>
    <source>
        <strain evidence="1">Expedition CK06-06</strain>
    </source>
</reference>
<dbReference type="EMBL" id="BARU01007526">
    <property type="protein sequence ID" value="GAH45906.1"/>
    <property type="molecule type" value="Genomic_DNA"/>
</dbReference>
<evidence type="ECO:0000313" key="1">
    <source>
        <dbReference type="EMBL" id="GAH45906.1"/>
    </source>
</evidence>
<comment type="caution">
    <text evidence="1">The sequence shown here is derived from an EMBL/GenBank/DDBJ whole genome shotgun (WGS) entry which is preliminary data.</text>
</comment>
<gene>
    <name evidence="1" type="ORF">S03H2_14816</name>
</gene>
<dbReference type="AlphaFoldDB" id="X1FJQ5"/>